<feature type="transmembrane region" description="Helical" evidence="9">
    <location>
        <begin position="217"/>
        <end position="232"/>
    </location>
</feature>
<keyword evidence="4 9" id="KW-0812">Transmembrane</keyword>
<dbReference type="CDD" id="cd03219">
    <property type="entry name" value="ABC_Mj1267_LivG_branched"/>
    <property type="match status" value="1"/>
</dbReference>
<dbReference type="Proteomes" id="UP001500449">
    <property type="component" value="Unassembled WGS sequence"/>
</dbReference>
<feature type="transmembrane region" description="Helical" evidence="9">
    <location>
        <begin position="302"/>
        <end position="321"/>
    </location>
</feature>
<comment type="caution">
    <text evidence="11">The sequence shown here is derived from an EMBL/GenBank/DDBJ whole genome shotgun (WGS) entry which is preliminary data.</text>
</comment>
<dbReference type="InterPro" id="IPR003439">
    <property type="entry name" value="ABC_transporter-like_ATP-bd"/>
</dbReference>
<evidence type="ECO:0000256" key="3">
    <source>
        <dbReference type="ARBA" id="ARBA00022475"/>
    </source>
</evidence>
<dbReference type="PANTHER" id="PTHR45772">
    <property type="entry name" value="CONSERVED COMPONENT OF ABC TRANSPORTER FOR NATURAL AMINO ACIDS-RELATED"/>
    <property type="match status" value="1"/>
</dbReference>
<proteinExistence type="predicted"/>
<dbReference type="PROSITE" id="PS50893">
    <property type="entry name" value="ABC_TRANSPORTER_2"/>
    <property type="match status" value="1"/>
</dbReference>
<dbReference type="Gene3D" id="3.40.50.300">
    <property type="entry name" value="P-loop containing nucleotide triphosphate hydrolases"/>
    <property type="match status" value="1"/>
</dbReference>
<feature type="transmembrane region" description="Helical" evidence="9">
    <location>
        <begin position="191"/>
        <end position="211"/>
    </location>
</feature>
<keyword evidence="12" id="KW-1185">Reference proteome</keyword>
<feature type="transmembrane region" description="Helical" evidence="9">
    <location>
        <begin position="34"/>
        <end position="51"/>
    </location>
</feature>
<keyword evidence="6" id="KW-0067">ATP-binding</keyword>
<evidence type="ECO:0000256" key="5">
    <source>
        <dbReference type="ARBA" id="ARBA00022741"/>
    </source>
</evidence>
<feature type="transmembrane region" description="Helical" evidence="9">
    <location>
        <begin position="378"/>
        <end position="398"/>
    </location>
</feature>
<feature type="transmembrane region" description="Helical" evidence="9">
    <location>
        <begin position="494"/>
        <end position="527"/>
    </location>
</feature>
<dbReference type="SMART" id="SM00382">
    <property type="entry name" value="AAA"/>
    <property type="match status" value="1"/>
</dbReference>
<dbReference type="SUPFAM" id="SSF52540">
    <property type="entry name" value="P-loop containing nucleoside triphosphate hydrolases"/>
    <property type="match status" value="1"/>
</dbReference>
<feature type="transmembrane region" description="Helical" evidence="9">
    <location>
        <begin position="96"/>
        <end position="117"/>
    </location>
</feature>
<keyword evidence="5" id="KW-0547">Nucleotide-binding</keyword>
<dbReference type="InterPro" id="IPR032823">
    <property type="entry name" value="BCA_ABC_TP_C"/>
</dbReference>
<evidence type="ECO:0000313" key="12">
    <source>
        <dbReference type="Proteomes" id="UP001500449"/>
    </source>
</evidence>
<keyword evidence="3" id="KW-1003">Cell membrane</keyword>
<comment type="subcellular location">
    <subcellularLocation>
        <location evidence="1">Cell membrane</location>
        <topology evidence="1">Multi-pass membrane protein</topology>
    </subcellularLocation>
</comment>
<dbReference type="CDD" id="cd06581">
    <property type="entry name" value="TM_PBP1_LivM_like"/>
    <property type="match status" value="1"/>
</dbReference>
<feature type="transmembrane region" description="Helical" evidence="9">
    <location>
        <begin position="405"/>
        <end position="424"/>
    </location>
</feature>
<evidence type="ECO:0000256" key="7">
    <source>
        <dbReference type="ARBA" id="ARBA00022989"/>
    </source>
</evidence>
<dbReference type="Pfam" id="PF00005">
    <property type="entry name" value="ABC_tran"/>
    <property type="match status" value="1"/>
</dbReference>
<keyword evidence="2" id="KW-0813">Transport</keyword>
<dbReference type="Pfam" id="PF02653">
    <property type="entry name" value="BPD_transp_2"/>
    <property type="match status" value="2"/>
</dbReference>
<evidence type="ECO:0000313" key="11">
    <source>
        <dbReference type="EMBL" id="GAA1851411.1"/>
    </source>
</evidence>
<dbReference type="InterPro" id="IPR051120">
    <property type="entry name" value="ABC_AA/LPS_Transport"/>
</dbReference>
<dbReference type="InterPro" id="IPR043428">
    <property type="entry name" value="LivM-like"/>
</dbReference>
<dbReference type="EMBL" id="BAAAQK010000009">
    <property type="protein sequence ID" value="GAA1851411.1"/>
    <property type="molecule type" value="Genomic_DNA"/>
</dbReference>
<feature type="transmembrane region" description="Helical" evidence="9">
    <location>
        <begin position="539"/>
        <end position="563"/>
    </location>
</feature>
<feature type="domain" description="ABC transporter" evidence="10">
    <location>
        <begin position="659"/>
        <end position="901"/>
    </location>
</feature>
<feature type="transmembrane region" description="Helical" evidence="9">
    <location>
        <begin position="63"/>
        <end position="84"/>
    </location>
</feature>
<reference evidence="11 12" key="1">
    <citation type="journal article" date="2019" name="Int. J. Syst. Evol. Microbiol.">
        <title>The Global Catalogue of Microorganisms (GCM) 10K type strain sequencing project: providing services to taxonomists for standard genome sequencing and annotation.</title>
        <authorList>
            <consortium name="The Broad Institute Genomics Platform"/>
            <consortium name="The Broad Institute Genome Sequencing Center for Infectious Disease"/>
            <person name="Wu L."/>
            <person name="Ma J."/>
        </authorList>
    </citation>
    <scope>NUCLEOTIDE SEQUENCE [LARGE SCALE GENOMIC DNA]</scope>
    <source>
        <strain evidence="11 12">JCM 16009</strain>
    </source>
</reference>
<dbReference type="CDD" id="cd06582">
    <property type="entry name" value="TM_PBP1_LivH_like"/>
    <property type="match status" value="1"/>
</dbReference>
<protein>
    <submittedName>
        <fullName evidence="11">Branched-chain amino acid ABC transporter permease/ATP-binding protein</fullName>
    </submittedName>
</protein>
<dbReference type="InterPro" id="IPR003593">
    <property type="entry name" value="AAA+_ATPase"/>
</dbReference>
<name>A0ABN2N436_9PSEU</name>
<sequence>MNEYLQLAVLGLGTGALYSLLSSGILLIYRASGVLNFAQGAIAMVGAYVFYELHVENGMNFALAALISVVLCGLLGGVLYQVVMRPLRRAAPITRVIATLGLLTVLVAGATLLYAGAVLDVPSSLPTQTFEVFGLNVPQDRLWLLLIAAVITVATHLASKHTRFGLVTRGVAENETSIAALGESPDKIATINWMIGAALAGLAGTLIAPIVGLTVDSLIWLVVPALAAALFGRLDSFPLAFLGAIILGVGQALLSKQQAFIPGLTDLVPLALILIAMVVWGQATQTRGVILEKLPSVGSARNHTPVLLGTLVVMIVLAAVLPENWAIALGISAMAAVVLLSVLVVTGYGGQVSLAQMAIAGVGALVAGRLVSNLEVPFPLAMLVGVVAGALLGGIFGLPSLRMRGPSLAIVTLALGVAVNSAVFKNSMLSGLENGFPLKPQSFFGLTIDPILSPRTYTVFVVCWVILLLWLVGNLRKSPAGRRMLAVRENERAAAALGISVSAVKLYTFVVGSVIAAIGGVLFAFATTNVQVSTGYDPVSSVAILTFGIVGGVGALPGPFLGAQLYPGGLPGGVIAEAIGGSEAQGWLVLIGGIVMVFVLVTHPEGIADQMAKPFKALRRNRSGAEDAEAGAAAAGEGTERAVVVEAQTAMSEGGPELLRVSDVHVSFGAVRAVAGANLEVRRGEVLGLIGPNGSGKTTLTDAISGFNNARGSIYLDDEDISTYSPTRRARAGLARSFQSLDLFDEITVEENLRAASDTSRWTAYFGAWLPQRWRPLSPVAARAVRELDLEEVLAESPKNLSYGQRRLTAIARTLASGPSFVLLDEPAAGLSALETAHVSQLITRMAKEWNVGVLVVEHDMSLVMASCDRIAVLNFGKVIAQGSPIEVRANAEVRAAYLGDDFAIDELEADLLLQAETES</sequence>
<feature type="transmembrane region" description="Helical" evidence="9">
    <location>
        <begin position="456"/>
        <end position="473"/>
    </location>
</feature>
<feature type="transmembrane region" description="Helical" evidence="9">
    <location>
        <begin position="142"/>
        <end position="159"/>
    </location>
</feature>
<evidence type="ECO:0000259" key="10">
    <source>
        <dbReference type="PROSITE" id="PS50893"/>
    </source>
</evidence>
<evidence type="ECO:0000256" key="9">
    <source>
        <dbReference type="SAM" id="Phobius"/>
    </source>
</evidence>
<keyword evidence="8 9" id="KW-0472">Membrane</keyword>
<evidence type="ECO:0000256" key="1">
    <source>
        <dbReference type="ARBA" id="ARBA00004651"/>
    </source>
</evidence>
<accession>A0ABN2N436</accession>
<feature type="transmembrane region" description="Helical" evidence="9">
    <location>
        <begin position="237"/>
        <end position="254"/>
    </location>
</feature>
<feature type="transmembrane region" description="Helical" evidence="9">
    <location>
        <begin position="352"/>
        <end position="372"/>
    </location>
</feature>
<dbReference type="RefSeq" id="WP_344417736.1">
    <property type="nucleotide sequence ID" value="NZ_BAAAQK010000009.1"/>
</dbReference>
<evidence type="ECO:0000256" key="6">
    <source>
        <dbReference type="ARBA" id="ARBA00022840"/>
    </source>
</evidence>
<dbReference type="InterPro" id="IPR001851">
    <property type="entry name" value="ABC_transp_permease"/>
</dbReference>
<feature type="transmembrane region" description="Helical" evidence="9">
    <location>
        <begin position="584"/>
        <end position="601"/>
    </location>
</feature>
<feature type="transmembrane region" description="Helical" evidence="9">
    <location>
        <begin position="327"/>
        <end position="345"/>
    </location>
</feature>
<organism evidence="11 12">
    <name type="scientific">Pseudonocardia ailaonensis</name>
    <dbReference type="NCBI Taxonomy" id="367279"/>
    <lineage>
        <taxon>Bacteria</taxon>
        <taxon>Bacillati</taxon>
        <taxon>Actinomycetota</taxon>
        <taxon>Actinomycetes</taxon>
        <taxon>Pseudonocardiales</taxon>
        <taxon>Pseudonocardiaceae</taxon>
        <taxon>Pseudonocardia</taxon>
    </lineage>
</organism>
<dbReference type="Pfam" id="PF12399">
    <property type="entry name" value="BCA_ABC_TP_C"/>
    <property type="match status" value="1"/>
</dbReference>
<feature type="transmembrane region" description="Helical" evidence="9">
    <location>
        <begin position="260"/>
        <end position="281"/>
    </location>
</feature>
<feature type="transmembrane region" description="Helical" evidence="9">
    <location>
        <begin position="6"/>
        <end position="27"/>
    </location>
</feature>
<evidence type="ECO:0000256" key="2">
    <source>
        <dbReference type="ARBA" id="ARBA00022448"/>
    </source>
</evidence>
<keyword evidence="7 9" id="KW-1133">Transmembrane helix</keyword>
<dbReference type="PANTHER" id="PTHR45772:SF9">
    <property type="entry name" value="CONSERVED COMPONENT OF ABC TRANSPORTER FOR NATURAL AMINO ACIDS"/>
    <property type="match status" value="1"/>
</dbReference>
<gene>
    <name evidence="11" type="ORF">GCM10009836_34250</name>
</gene>
<evidence type="ECO:0000256" key="4">
    <source>
        <dbReference type="ARBA" id="ARBA00022692"/>
    </source>
</evidence>
<dbReference type="InterPro" id="IPR027417">
    <property type="entry name" value="P-loop_NTPase"/>
</dbReference>
<evidence type="ECO:0000256" key="8">
    <source>
        <dbReference type="ARBA" id="ARBA00023136"/>
    </source>
</evidence>